<proteinExistence type="predicted"/>
<gene>
    <name evidence="3" type="ORF">GFSPODELE1_LOCUS6025</name>
</gene>
<sequence length="313" mass="35345">MQTRENSEEPPEKITPGSPFDDPRADAIIRSSDNVDFKVHKLILSMASPVFSDMFLFPQMVQEDAELPVVTVSEGSPVMDWVLRATYPTASTELNELDFIYQIVQAADKYQMDFLVDRLMSPLGKFVESDPLRVFAVACRFKHVSLARRAAHYTLRLLQRDIIQAYIPEFKFMPSDMLQYLLRYHEQCSNAAVALTKEFTWVREYSACWWQCRNGKPGPTQCKPCEAKAVVIPGTVGRTSPRQWFVDCMAEAGECLAKRPIGTAVAWKRIPKSVRDCPTCGPACLDDLMAFSKILAEKVDEVAGNVKLDLDFA</sequence>
<dbReference type="Gene3D" id="3.30.710.10">
    <property type="entry name" value="Potassium Channel Kv1.1, Chain A"/>
    <property type="match status" value="1"/>
</dbReference>
<dbReference type="SUPFAM" id="SSF54695">
    <property type="entry name" value="POZ domain"/>
    <property type="match status" value="1"/>
</dbReference>
<dbReference type="EMBL" id="OZ037947">
    <property type="protein sequence ID" value="CAL1706754.1"/>
    <property type="molecule type" value="Genomic_DNA"/>
</dbReference>
<feature type="compositionally biased region" description="Basic and acidic residues" evidence="1">
    <location>
        <begin position="1"/>
        <end position="12"/>
    </location>
</feature>
<evidence type="ECO:0000313" key="3">
    <source>
        <dbReference type="EMBL" id="CAL1706754.1"/>
    </source>
</evidence>
<feature type="domain" description="BTB" evidence="2">
    <location>
        <begin position="25"/>
        <end position="55"/>
    </location>
</feature>
<feature type="region of interest" description="Disordered" evidence="1">
    <location>
        <begin position="1"/>
        <end position="23"/>
    </location>
</feature>
<dbReference type="InterPro" id="IPR000210">
    <property type="entry name" value="BTB/POZ_dom"/>
</dbReference>
<accession>A0ABP1DIH5</accession>
<reference evidence="4" key="1">
    <citation type="submission" date="2024-04" db="EMBL/GenBank/DDBJ databases">
        <authorList>
            <person name="Shaw F."/>
            <person name="Minotto A."/>
        </authorList>
    </citation>
    <scope>NUCLEOTIDE SEQUENCE [LARGE SCALE GENOMIC DNA]</scope>
</reference>
<evidence type="ECO:0000256" key="1">
    <source>
        <dbReference type="SAM" id="MobiDB-lite"/>
    </source>
</evidence>
<dbReference type="PROSITE" id="PS50097">
    <property type="entry name" value="BTB"/>
    <property type="match status" value="1"/>
</dbReference>
<protein>
    <recommendedName>
        <fullName evidence="2">BTB domain-containing protein</fullName>
    </recommendedName>
</protein>
<keyword evidence="4" id="KW-1185">Reference proteome</keyword>
<name>A0ABP1DIH5_9APHY</name>
<evidence type="ECO:0000259" key="2">
    <source>
        <dbReference type="PROSITE" id="PS50097"/>
    </source>
</evidence>
<dbReference type="Proteomes" id="UP001497453">
    <property type="component" value="Chromosome 4"/>
</dbReference>
<evidence type="ECO:0000313" key="4">
    <source>
        <dbReference type="Proteomes" id="UP001497453"/>
    </source>
</evidence>
<organism evidence="3 4">
    <name type="scientific">Somion occarium</name>
    <dbReference type="NCBI Taxonomy" id="3059160"/>
    <lineage>
        <taxon>Eukaryota</taxon>
        <taxon>Fungi</taxon>
        <taxon>Dikarya</taxon>
        <taxon>Basidiomycota</taxon>
        <taxon>Agaricomycotina</taxon>
        <taxon>Agaricomycetes</taxon>
        <taxon>Polyporales</taxon>
        <taxon>Cerrenaceae</taxon>
        <taxon>Somion</taxon>
    </lineage>
</organism>
<dbReference type="CDD" id="cd18186">
    <property type="entry name" value="BTB_POZ_ZBTB_KLHL-like"/>
    <property type="match status" value="1"/>
</dbReference>
<dbReference type="InterPro" id="IPR011333">
    <property type="entry name" value="SKP1/BTB/POZ_sf"/>
</dbReference>
<dbReference type="SMART" id="SM00225">
    <property type="entry name" value="BTB"/>
    <property type="match status" value="1"/>
</dbReference>
<dbReference type="Pfam" id="PF00651">
    <property type="entry name" value="BTB"/>
    <property type="match status" value="1"/>
</dbReference>